<dbReference type="InterPro" id="IPR050366">
    <property type="entry name" value="BP-dependent_transpt_permease"/>
</dbReference>
<evidence type="ECO:0000259" key="8">
    <source>
        <dbReference type="PROSITE" id="PS50928"/>
    </source>
</evidence>
<accession>A0A4D8QGE2</accession>
<dbReference type="PANTHER" id="PTHR43386">
    <property type="entry name" value="OLIGOPEPTIDE TRANSPORT SYSTEM PERMEASE PROTEIN APPC"/>
    <property type="match status" value="1"/>
</dbReference>
<feature type="domain" description="ABC transmembrane type-1" evidence="8">
    <location>
        <begin position="74"/>
        <end position="263"/>
    </location>
</feature>
<keyword evidence="3" id="KW-1003">Cell membrane</keyword>
<dbReference type="InterPro" id="IPR035906">
    <property type="entry name" value="MetI-like_sf"/>
</dbReference>
<evidence type="ECO:0000256" key="4">
    <source>
        <dbReference type="ARBA" id="ARBA00022692"/>
    </source>
</evidence>
<feature type="transmembrane region" description="Helical" evidence="7">
    <location>
        <begin position="195"/>
        <end position="220"/>
    </location>
</feature>
<protein>
    <submittedName>
        <fullName evidence="9">ABC transporter permease</fullName>
    </submittedName>
</protein>
<evidence type="ECO:0000256" key="3">
    <source>
        <dbReference type="ARBA" id="ARBA00022475"/>
    </source>
</evidence>
<comment type="similarity">
    <text evidence="7">Belongs to the binding-protein-dependent transport system permease family.</text>
</comment>
<sequence length="279" mass="29588">MIPVLKRLAANKTALTGAIISVLVAFAVIFGPMISPYDGDAMDVMAMLAPPSLAHPFGTDTMGRDVLTRVLYGARLSLLISISGVGIAAVLGSMIGLFIAYRPGFVSNVLMKASDLLFSFPSFVLALFLMVVLGYGVFNVALAIALIYLPIFVRLARNLAQLIVQEPWVQAAKLFGQPTHSILLRELLPNALSPLLVQATIGVAFGIVIEAGVSFLGLGVQPPAPSLGLVMSDGREYFNTAPWVLTMTGLAISIALLGLNLLGDGLRDLTDPKLKERLS</sequence>
<dbReference type="EMBL" id="CP032349">
    <property type="protein sequence ID" value="QCO19484.1"/>
    <property type="molecule type" value="Genomic_DNA"/>
</dbReference>
<feature type="transmembrane region" description="Helical" evidence="7">
    <location>
        <begin position="12"/>
        <end position="34"/>
    </location>
</feature>
<dbReference type="AlphaFoldDB" id="A0A4D8QGE2"/>
<gene>
    <name evidence="9" type="ORF">D3867_29450</name>
    <name evidence="10" type="ORF">D3869_30025</name>
</gene>
<dbReference type="Gene3D" id="1.10.3720.10">
    <property type="entry name" value="MetI-like"/>
    <property type="match status" value="1"/>
</dbReference>
<keyword evidence="6 7" id="KW-0472">Membrane</keyword>
<dbReference type="Pfam" id="PF00528">
    <property type="entry name" value="BPD_transp_1"/>
    <property type="match status" value="1"/>
</dbReference>
<dbReference type="CDD" id="cd06261">
    <property type="entry name" value="TM_PBP2"/>
    <property type="match status" value="1"/>
</dbReference>
<dbReference type="Proteomes" id="UP000298596">
    <property type="component" value="Plasmid p3"/>
</dbReference>
<dbReference type="PANTHER" id="PTHR43386:SF25">
    <property type="entry name" value="PEPTIDE ABC TRANSPORTER PERMEASE PROTEIN"/>
    <property type="match status" value="1"/>
</dbReference>
<evidence type="ECO:0000256" key="6">
    <source>
        <dbReference type="ARBA" id="ARBA00023136"/>
    </source>
</evidence>
<reference evidence="11 12" key="1">
    <citation type="submission" date="2018-09" db="EMBL/GenBank/DDBJ databases">
        <title>Whole genome based analysis of evolution and adaptive divergence in Indian and Brazilian strains of Azospirillum brasilense.</title>
        <authorList>
            <person name="Singh C."/>
            <person name="Tripathi A.K."/>
        </authorList>
    </citation>
    <scope>NUCLEOTIDE SEQUENCE [LARGE SCALE GENOMIC DNA]</scope>
    <source>
        <strain evidence="9 11">MTCC4036</strain>
        <strain evidence="10 12">MTCC4039</strain>
        <plasmid evidence="11 12">p3</plasmid>
    </source>
</reference>
<feature type="transmembrane region" description="Helical" evidence="7">
    <location>
        <begin position="137"/>
        <end position="156"/>
    </location>
</feature>
<dbReference type="Proteomes" id="UP000298693">
    <property type="component" value="Plasmid p3"/>
</dbReference>
<evidence type="ECO:0000256" key="2">
    <source>
        <dbReference type="ARBA" id="ARBA00022448"/>
    </source>
</evidence>
<keyword evidence="4 7" id="KW-0812">Transmembrane</keyword>
<dbReference type="GO" id="GO:0005886">
    <property type="term" value="C:plasma membrane"/>
    <property type="evidence" value="ECO:0007669"/>
    <property type="project" value="UniProtKB-SubCell"/>
</dbReference>
<evidence type="ECO:0000313" key="11">
    <source>
        <dbReference type="Proteomes" id="UP000298596"/>
    </source>
</evidence>
<dbReference type="SUPFAM" id="SSF161098">
    <property type="entry name" value="MetI-like"/>
    <property type="match status" value="1"/>
</dbReference>
<keyword evidence="5 7" id="KW-1133">Transmembrane helix</keyword>
<evidence type="ECO:0000256" key="1">
    <source>
        <dbReference type="ARBA" id="ARBA00004651"/>
    </source>
</evidence>
<dbReference type="InterPro" id="IPR025966">
    <property type="entry name" value="OppC_N"/>
</dbReference>
<evidence type="ECO:0000313" key="10">
    <source>
        <dbReference type="EMBL" id="QCO19484.1"/>
    </source>
</evidence>
<organism evidence="9 11">
    <name type="scientific">Azospirillum brasilense</name>
    <dbReference type="NCBI Taxonomy" id="192"/>
    <lineage>
        <taxon>Bacteria</taxon>
        <taxon>Pseudomonadati</taxon>
        <taxon>Pseudomonadota</taxon>
        <taxon>Alphaproteobacteria</taxon>
        <taxon>Rhodospirillales</taxon>
        <taxon>Azospirillaceae</taxon>
        <taxon>Azospirillum</taxon>
    </lineage>
</organism>
<evidence type="ECO:0000313" key="9">
    <source>
        <dbReference type="EMBL" id="QCO06079.1"/>
    </source>
</evidence>
<dbReference type="InterPro" id="IPR000515">
    <property type="entry name" value="MetI-like"/>
</dbReference>
<feature type="transmembrane region" description="Helical" evidence="7">
    <location>
        <begin position="76"/>
        <end position="101"/>
    </location>
</feature>
<dbReference type="Pfam" id="PF12911">
    <property type="entry name" value="OppC_N"/>
    <property type="match status" value="1"/>
</dbReference>
<comment type="subcellular location">
    <subcellularLocation>
        <location evidence="1 7">Cell membrane</location>
        <topology evidence="1 7">Multi-pass membrane protein</topology>
    </subcellularLocation>
</comment>
<dbReference type="GO" id="GO:0055085">
    <property type="term" value="P:transmembrane transport"/>
    <property type="evidence" value="ECO:0007669"/>
    <property type="project" value="InterPro"/>
</dbReference>
<keyword evidence="9" id="KW-0614">Plasmid</keyword>
<dbReference type="EMBL" id="CP032333">
    <property type="protein sequence ID" value="QCO06079.1"/>
    <property type="molecule type" value="Genomic_DNA"/>
</dbReference>
<geneLocation type="plasmid" evidence="9">
    <name>p3</name>
</geneLocation>
<evidence type="ECO:0000256" key="7">
    <source>
        <dbReference type="RuleBase" id="RU363032"/>
    </source>
</evidence>
<feature type="transmembrane region" description="Helical" evidence="7">
    <location>
        <begin position="240"/>
        <end position="263"/>
    </location>
</feature>
<evidence type="ECO:0000313" key="12">
    <source>
        <dbReference type="Proteomes" id="UP000298693"/>
    </source>
</evidence>
<keyword evidence="2 7" id="KW-0813">Transport</keyword>
<evidence type="ECO:0000256" key="5">
    <source>
        <dbReference type="ARBA" id="ARBA00022989"/>
    </source>
</evidence>
<dbReference type="PROSITE" id="PS50928">
    <property type="entry name" value="ABC_TM1"/>
    <property type="match status" value="1"/>
</dbReference>
<proteinExistence type="inferred from homology"/>
<name>A0A4D8QGE2_AZOBR</name>
<dbReference type="RefSeq" id="WP_137106629.1">
    <property type="nucleotide sequence ID" value="NZ_CP032349.1"/>
</dbReference>